<dbReference type="HOGENOM" id="CLU_000288_15_1_1"/>
<comment type="catalytic activity">
    <reaction evidence="12 14">
        <text>L-threonyl-[protein] + ATP = O-phospho-L-threonyl-[protein] + ADP + H(+)</text>
        <dbReference type="Rhea" id="RHEA:46608"/>
        <dbReference type="Rhea" id="RHEA-COMP:11060"/>
        <dbReference type="Rhea" id="RHEA-COMP:11605"/>
        <dbReference type="ChEBI" id="CHEBI:15378"/>
        <dbReference type="ChEBI" id="CHEBI:30013"/>
        <dbReference type="ChEBI" id="CHEBI:30616"/>
        <dbReference type="ChEBI" id="CHEBI:61977"/>
        <dbReference type="ChEBI" id="CHEBI:456216"/>
        <dbReference type="EC" id="2.7.11.1"/>
    </reaction>
</comment>
<keyword evidence="7 14" id="KW-0547">Nucleotide-binding</keyword>
<dbReference type="Gramene" id="Bo9g024370.1">
    <property type="protein sequence ID" value="Bo9g024370.1"/>
    <property type="gene ID" value="Bo9g024370"/>
</dbReference>
<evidence type="ECO:0000256" key="3">
    <source>
        <dbReference type="ARBA" id="ARBA00022475"/>
    </source>
</evidence>
<evidence type="ECO:0000256" key="6">
    <source>
        <dbReference type="ARBA" id="ARBA00022707"/>
    </source>
</evidence>
<dbReference type="PANTHER" id="PTHR45863:SF39">
    <property type="entry name" value="SERINE_THREONINE-PROTEIN KINASE BSK"/>
    <property type="match status" value="1"/>
</dbReference>
<feature type="compositionally biased region" description="Polar residues" evidence="15">
    <location>
        <begin position="1"/>
        <end position="12"/>
    </location>
</feature>
<organism evidence="17 18">
    <name type="scientific">Brassica oleracea var. oleracea</name>
    <dbReference type="NCBI Taxonomy" id="109376"/>
    <lineage>
        <taxon>Eukaryota</taxon>
        <taxon>Viridiplantae</taxon>
        <taxon>Streptophyta</taxon>
        <taxon>Embryophyta</taxon>
        <taxon>Tracheophyta</taxon>
        <taxon>Spermatophyta</taxon>
        <taxon>Magnoliopsida</taxon>
        <taxon>eudicotyledons</taxon>
        <taxon>Gunneridae</taxon>
        <taxon>Pentapetalae</taxon>
        <taxon>rosids</taxon>
        <taxon>malvids</taxon>
        <taxon>Brassicales</taxon>
        <taxon>Brassicaceae</taxon>
        <taxon>Brassiceae</taxon>
        <taxon>Brassica</taxon>
    </lineage>
</organism>
<keyword evidence="14" id="KW-1070">Brassinosteroid signaling pathway</keyword>
<evidence type="ECO:0000256" key="11">
    <source>
        <dbReference type="ARBA" id="ARBA00023288"/>
    </source>
</evidence>
<dbReference type="GO" id="GO:0004674">
    <property type="term" value="F:protein serine/threonine kinase activity"/>
    <property type="evidence" value="ECO:0007669"/>
    <property type="project" value="UniProtKB-UniRule"/>
</dbReference>
<name>A0A0D3E339_BRAOL</name>
<dbReference type="KEGG" id="boe:106317558"/>
<dbReference type="EnsemblPlants" id="Bo9g024370.1">
    <property type="protein sequence ID" value="Bo9g024370.1"/>
    <property type="gene ID" value="Bo9g024370"/>
</dbReference>
<comment type="function">
    <text evidence="14">Serine/threonine kinase that acts as positive regulator of brassinosteroid (BR) signaling downstream of the receptor kinase BRI1.</text>
</comment>
<evidence type="ECO:0000256" key="7">
    <source>
        <dbReference type="ARBA" id="ARBA00022741"/>
    </source>
</evidence>
<comment type="subunit">
    <text evidence="14">Interacts with BRI1.</text>
</comment>
<dbReference type="Gene3D" id="3.30.200.20">
    <property type="entry name" value="Phosphorylase Kinase, domain 1"/>
    <property type="match status" value="1"/>
</dbReference>
<dbReference type="eggNOG" id="ENOG502QQT6">
    <property type="taxonomic scope" value="Eukaryota"/>
</dbReference>
<feature type="region of interest" description="Disordered" evidence="15">
    <location>
        <begin position="1"/>
        <end position="26"/>
    </location>
</feature>
<evidence type="ECO:0000256" key="13">
    <source>
        <dbReference type="ARBA" id="ARBA00048679"/>
    </source>
</evidence>
<evidence type="ECO:0000256" key="5">
    <source>
        <dbReference type="ARBA" id="ARBA00022679"/>
    </source>
</evidence>
<dbReference type="Gene3D" id="1.25.40.10">
    <property type="entry name" value="Tetratricopeptide repeat domain"/>
    <property type="match status" value="1"/>
</dbReference>
<accession>A0A0D3E339</accession>
<evidence type="ECO:0000313" key="18">
    <source>
        <dbReference type="Proteomes" id="UP000032141"/>
    </source>
</evidence>
<evidence type="ECO:0000256" key="4">
    <source>
        <dbReference type="ARBA" id="ARBA00022527"/>
    </source>
</evidence>
<dbReference type="InterPro" id="IPR001245">
    <property type="entry name" value="Ser-Thr/Tyr_kinase_cat_dom"/>
</dbReference>
<keyword evidence="18" id="KW-1185">Reference proteome</keyword>
<evidence type="ECO:0000256" key="12">
    <source>
        <dbReference type="ARBA" id="ARBA00047899"/>
    </source>
</evidence>
<dbReference type="RefSeq" id="XP_013610810.1">
    <property type="nucleotide sequence ID" value="XM_013755356.1"/>
</dbReference>
<keyword evidence="6 14" id="KW-0519">Myristate</keyword>
<dbReference type="InterPro" id="IPR045845">
    <property type="entry name" value="BSK"/>
</dbReference>
<dbReference type="SUPFAM" id="SSF48452">
    <property type="entry name" value="TPR-like"/>
    <property type="match status" value="1"/>
</dbReference>
<dbReference type="Gene3D" id="1.10.510.10">
    <property type="entry name" value="Transferase(Phosphotransferase) domain 1"/>
    <property type="match status" value="1"/>
</dbReference>
<dbReference type="PANTHER" id="PTHR45863">
    <property type="entry name" value="SERINE/THREONINE-PROTEIN KINASE BSK5"/>
    <property type="match status" value="1"/>
</dbReference>
<reference evidence="17" key="2">
    <citation type="submission" date="2015-03" db="UniProtKB">
        <authorList>
            <consortium name="EnsemblPlants"/>
        </authorList>
    </citation>
    <scope>IDENTIFICATION</scope>
</reference>
<evidence type="ECO:0000256" key="8">
    <source>
        <dbReference type="ARBA" id="ARBA00022777"/>
    </source>
</evidence>
<keyword evidence="9 14" id="KW-0067">ATP-binding</keyword>
<dbReference type="GO" id="GO:0106310">
    <property type="term" value="F:protein serine kinase activity"/>
    <property type="evidence" value="ECO:0007669"/>
    <property type="project" value="UniProtKB-UniRule"/>
</dbReference>
<dbReference type="GO" id="GO:0005886">
    <property type="term" value="C:plasma membrane"/>
    <property type="evidence" value="ECO:0007669"/>
    <property type="project" value="UniProtKB-SubCell"/>
</dbReference>
<dbReference type="GeneID" id="106317558"/>
<dbReference type="Proteomes" id="UP000032141">
    <property type="component" value="Chromosome C9"/>
</dbReference>
<dbReference type="Pfam" id="PF07714">
    <property type="entry name" value="PK_Tyr_Ser-Thr"/>
    <property type="match status" value="1"/>
</dbReference>
<keyword evidence="3 14" id="KW-1003">Cell membrane</keyword>
<dbReference type="GO" id="GO:0009742">
    <property type="term" value="P:brassinosteroid mediated signaling pathway"/>
    <property type="evidence" value="ECO:0007669"/>
    <property type="project" value="UniProtKB-UniRule"/>
</dbReference>
<protein>
    <recommendedName>
        <fullName evidence="14">Serine/threonine-protein kinase BSK</fullName>
        <ecNumber evidence="14">2.7.11.1</ecNumber>
    </recommendedName>
    <alternativeName>
        <fullName evidence="14">Brassinosteroid-signaling kinase</fullName>
    </alternativeName>
</protein>
<dbReference type="AlphaFoldDB" id="A0A0D3E339"/>
<evidence type="ECO:0000259" key="16">
    <source>
        <dbReference type="PROSITE" id="PS50011"/>
    </source>
</evidence>
<evidence type="ECO:0000256" key="9">
    <source>
        <dbReference type="ARBA" id="ARBA00022840"/>
    </source>
</evidence>
<dbReference type="InterPro" id="IPR011009">
    <property type="entry name" value="Kinase-like_dom_sf"/>
</dbReference>
<reference evidence="17 18" key="1">
    <citation type="journal article" date="2014" name="Genome Biol.">
        <title>Transcriptome and methylome profiling reveals relics of genome dominance in the mesopolyploid Brassica oleracea.</title>
        <authorList>
            <person name="Parkin I.A."/>
            <person name="Koh C."/>
            <person name="Tang H."/>
            <person name="Robinson S.J."/>
            <person name="Kagale S."/>
            <person name="Clarke W.E."/>
            <person name="Town C.D."/>
            <person name="Nixon J."/>
            <person name="Krishnakumar V."/>
            <person name="Bidwell S.L."/>
            <person name="Denoeud F."/>
            <person name="Belcram H."/>
            <person name="Links M.G."/>
            <person name="Just J."/>
            <person name="Clarke C."/>
            <person name="Bender T."/>
            <person name="Huebert T."/>
            <person name="Mason A.S."/>
            <person name="Pires J.C."/>
            <person name="Barker G."/>
            <person name="Moore J."/>
            <person name="Walley P.G."/>
            <person name="Manoli S."/>
            <person name="Batley J."/>
            <person name="Edwards D."/>
            <person name="Nelson M.N."/>
            <person name="Wang X."/>
            <person name="Paterson A.H."/>
            <person name="King G."/>
            <person name="Bancroft I."/>
            <person name="Chalhoub B."/>
            <person name="Sharpe A.G."/>
        </authorList>
    </citation>
    <scope>NUCLEOTIDE SEQUENCE</scope>
    <source>
        <strain evidence="17 18">cv. TO1000</strain>
    </source>
</reference>
<keyword evidence="10 14" id="KW-0472">Membrane</keyword>
<dbReference type="OrthoDB" id="8062037at2759"/>
<dbReference type="EC" id="2.7.11.1" evidence="14"/>
<evidence type="ECO:0000256" key="1">
    <source>
        <dbReference type="ARBA" id="ARBA00004193"/>
    </source>
</evidence>
<dbReference type="STRING" id="109376.A0A0D3E339"/>
<dbReference type="Pfam" id="PF25575">
    <property type="entry name" value="TPR_BSK1_C"/>
    <property type="match status" value="1"/>
</dbReference>
<keyword evidence="5 14" id="KW-0808">Transferase</keyword>
<evidence type="ECO:0000256" key="2">
    <source>
        <dbReference type="ARBA" id="ARBA00008684"/>
    </source>
</evidence>
<dbReference type="FunFam" id="3.30.200.20:FF:000154">
    <property type="entry name" value="probable serine/threonine-protein kinase At4g35230"/>
    <property type="match status" value="1"/>
</dbReference>
<comment type="subcellular location">
    <subcellularLocation>
        <location evidence="1 14">Cell membrane</location>
        <topology evidence="1 14">Lipid-anchor</topology>
    </subcellularLocation>
</comment>
<sequence length="466" mass="52744">MGCCHSLSSGEVPQQRAHQNHGEGDPPLTKFSFSDLNVATENFSLKNVVSESGGESSNIVYKGRLQNHGLIAVKKFNNMAWTDPKTFVEKAHRVGGMKHKRLVNLIGYCCEGNERLLVAEFMPNDTLAKHLFRRKNHTMEWEVRLKVAYSIAEALDCCSSAGFASYNNLSAYSILFDENGDACLSCFGLMKETNNDRKTAGSVNPESVMFRFGTILVDLLSGKPIPPSHAHDMIHGKNVAELIDPNLKGKFSADEATIVFKLAFKCLQYEDRESRNTKHIVRTLETLQTKTDAPSYAMLEMAHHRELSSNKLSPLGKACLRMDLTAIHKILVIAEYEDDKEVVEFSFEEWMEEAKDIQEVRKHGDQAFLEQDFETAINCYSQFIDSRRTVYPSVYARRSLCYLFCNQPDRALHDGMIAQEVFPDWPTAFYLQSVALSKLNMITDSADTLKEATLFEAKRHHRKQDS</sequence>
<keyword evidence="11 14" id="KW-0449">Lipoprotein</keyword>
<dbReference type="OMA" id="CCEENER"/>
<dbReference type="InterPro" id="IPR000719">
    <property type="entry name" value="Prot_kinase_dom"/>
</dbReference>
<evidence type="ECO:0000256" key="14">
    <source>
        <dbReference type="RuleBase" id="RU369005"/>
    </source>
</evidence>
<keyword evidence="8 14" id="KW-0418">Kinase</keyword>
<dbReference type="SUPFAM" id="SSF56112">
    <property type="entry name" value="Protein kinase-like (PK-like)"/>
    <property type="match status" value="1"/>
</dbReference>
<evidence type="ECO:0000313" key="17">
    <source>
        <dbReference type="EnsemblPlants" id="Bo9g024370.1"/>
    </source>
</evidence>
<comment type="catalytic activity">
    <reaction evidence="13 14">
        <text>L-seryl-[protein] + ATP = O-phospho-L-seryl-[protein] + ADP + H(+)</text>
        <dbReference type="Rhea" id="RHEA:17989"/>
        <dbReference type="Rhea" id="RHEA-COMP:9863"/>
        <dbReference type="Rhea" id="RHEA-COMP:11604"/>
        <dbReference type="ChEBI" id="CHEBI:15378"/>
        <dbReference type="ChEBI" id="CHEBI:29999"/>
        <dbReference type="ChEBI" id="CHEBI:30616"/>
        <dbReference type="ChEBI" id="CHEBI:83421"/>
        <dbReference type="ChEBI" id="CHEBI:456216"/>
        <dbReference type="EC" id="2.7.11.1"/>
    </reaction>
</comment>
<evidence type="ECO:0000256" key="10">
    <source>
        <dbReference type="ARBA" id="ARBA00023136"/>
    </source>
</evidence>
<dbReference type="GO" id="GO:0005524">
    <property type="term" value="F:ATP binding"/>
    <property type="evidence" value="ECO:0007669"/>
    <property type="project" value="UniProtKB-UniRule"/>
</dbReference>
<dbReference type="InterPro" id="IPR011990">
    <property type="entry name" value="TPR-like_helical_dom_sf"/>
</dbReference>
<comment type="similarity">
    <text evidence="2 14">Belongs to the protein kinase superfamily. Ser/Thr protein kinase family.</text>
</comment>
<feature type="domain" description="Protein kinase" evidence="16">
    <location>
        <begin position="46"/>
        <end position="287"/>
    </location>
</feature>
<proteinExistence type="inferred from homology"/>
<dbReference type="PROSITE" id="PS50011">
    <property type="entry name" value="PROTEIN_KINASE_DOM"/>
    <property type="match status" value="1"/>
</dbReference>
<evidence type="ECO:0000256" key="15">
    <source>
        <dbReference type="SAM" id="MobiDB-lite"/>
    </source>
</evidence>
<keyword evidence="4 14" id="KW-0723">Serine/threonine-protein kinase</keyword>
<dbReference type="InterPro" id="IPR058209">
    <property type="entry name" value="TPR_BSK1_C"/>
</dbReference>